<dbReference type="AlphaFoldDB" id="A0A2N5CDU9"/>
<dbReference type="Pfam" id="PF00126">
    <property type="entry name" value="HTH_1"/>
    <property type="match status" value="1"/>
</dbReference>
<dbReference type="InterPro" id="IPR005119">
    <property type="entry name" value="LysR_subst-bd"/>
</dbReference>
<dbReference type="PANTHER" id="PTHR30537:SF5">
    <property type="entry name" value="HTH-TYPE TRANSCRIPTIONAL ACTIVATOR TTDR-RELATED"/>
    <property type="match status" value="1"/>
</dbReference>
<evidence type="ECO:0000313" key="7">
    <source>
        <dbReference type="Proteomes" id="UP000234341"/>
    </source>
</evidence>
<dbReference type="InterPro" id="IPR058163">
    <property type="entry name" value="LysR-type_TF_proteobact-type"/>
</dbReference>
<sequence>MRQGGVEELWEHLHWLVVLEQQGSFSKAAARLGVSKASMSQHISALETAAGVMLVQRTTRSAMLTAAGRELVDSVQGAFDQIATSFANVRDLAGAPRGRLRVTAPVAFARQQLVPLLPAFLRRFPDIQVELDMSDRIRPLAQEGFDLAVRHTAAPPETHVAWTLASTRTVLAASRSYLRANGLPESPMELAGHACLHYPRAQGASTWTFVSSDAKYADPVTVPVAGQLAVNNSEALRDAAIAGLGIALLPDFSAQSALQSGRLVEVLPDWRSTGAFGEWLYAIRPYAAHASRVSQVFVEFLREAYAEGFAPRKPD</sequence>
<dbReference type="InterPro" id="IPR036390">
    <property type="entry name" value="WH_DNA-bd_sf"/>
</dbReference>
<dbReference type="Gene3D" id="3.40.190.290">
    <property type="match status" value="1"/>
</dbReference>
<feature type="domain" description="HTH lysR-type" evidence="5">
    <location>
        <begin position="8"/>
        <end position="65"/>
    </location>
</feature>
<dbReference type="SUPFAM" id="SSF46785">
    <property type="entry name" value="Winged helix' DNA-binding domain"/>
    <property type="match status" value="1"/>
</dbReference>
<dbReference type="SUPFAM" id="SSF53850">
    <property type="entry name" value="Periplasmic binding protein-like II"/>
    <property type="match status" value="1"/>
</dbReference>
<dbReference type="GO" id="GO:0043565">
    <property type="term" value="F:sequence-specific DNA binding"/>
    <property type="evidence" value="ECO:0007669"/>
    <property type="project" value="TreeGrafter"/>
</dbReference>
<gene>
    <name evidence="6" type="ORF">CYJ10_12190</name>
</gene>
<dbReference type="GO" id="GO:0003700">
    <property type="term" value="F:DNA-binding transcription factor activity"/>
    <property type="evidence" value="ECO:0007669"/>
    <property type="project" value="InterPro"/>
</dbReference>
<dbReference type="Pfam" id="PF03466">
    <property type="entry name" value="LysR_substrate"/>
    <property type="match status" value="1"/>
</dbReference>
<comment type="caution">
    <text evidence="6">The sequence shown here is derived from an EMBL/GenBank/DDBJ whole genome shotgun (WGS) entry which is preliminary data.</text>
</comment>
<accession>A0A2N5CDU9</accession>
<evidence type="ECO:0000256" key="4">
    <source>
        <dbReference type="ARBA" id="ARBA00023163"/>
    </source>
</evidence>
<proteinExistence type="inferred from homology"/>
<evidence type="ECO:0000256" key="3">
    <source>
        <dbReference type="ARBA" id="ARBA00023125"/>
    </source>
</evidence>
<keyword evidence="2" id="KW-0805">Transcription regulation</keyword>
<name>A0A2N5CDU9_9BURK</name>
<protein>
    <submittedName>
        <fullName evidence="6">LysR family transcriptional regulator</fullName>
    </submittedName>
</protein>
<dbReference type="RefSeq" id="WP_101681753.1">
    <property type="nucleotide sequence ID" value="NZ_PJRP01000004.1"/>
</dbReference>
<dbReference type="Proteomes" id="UP000234341">
    <property type="component" value="Unassembled WGS sequence"/>
</dbReference>
<dbReference type="CDD" id="cd08422">
    <property type="entry name" value="PBP2_CrgA_like"/>
    <property type="match status" value="1"/>
</dbReference>
<dbReference type="OrthoDB" id="8928056at2"/>
<comment type="similarity">
    <text evidence="1">Belongs to the LysR transcriptional regulatory family.</text>
</comment>
<dbReference type="PROSITE" id="PS50931">
    <property type="entry name" value="HTH_LYSR"/>
    <property type="match status" value="1"/>
</dbReference>
<dbReference type="EMBL" id="PJRP01000004">
    <property type="protein sequence ID" value="PLQ00384.1"/>
    <property type="molecule type" value="Genomic_DNA"/>
</dbReference>
<dbReference type="InterPro" id="IPR000847">
    <property type="entry name" value="LysR_HTH_N"/>
</dbReference>
<evidence type="ECO:0000313" key="6">
    <source>
        <dbReference type="EMBL" id="PLQ00384.1"/>
    </source>
</evidence>
<dbReference type="InterPro" id="IPR036388">
    <property type="entry name" value="WH-like_DNA-bd_sf"/>
</dbReference>
<keyword evidence="3" id="KW-0238">DNA-binding</keyword>
<dbReference type="Gene3D" id="1.10.10.10">
    <property type="entry name" value="Winged helix-like DNA-binding domain superfamily/Winged helix DNA-binding domain"/>
    <property type="match status" value="1"/>
</dbReference>
<dbReference type="GO" id="GO:0006351">
    <property type="term" value="P:DNA-templated transcription"/>
    <property type="evidence" value="ECO:0007669"/>
    <property type="project" value="TreeGrafter"/>
</dbReference>
<evidence type="ECO:0000256" key="2">
    <source>
        <dbReference type="ARBA" id="ARBA00023015"/>
    </source>
</evidence>
<keyword evidence="4" id="KW-0804">Transcription</keyword>
<dbReference type="PANTHER" id="PTHR30537">
    <property type="entry name" value="HTH-TYPE TRANSCRIPTIONAL REGULATOR"/>
    <property type="match status" value="1"/>
</dbReference>
<evidence type="ECO:0000259" key="5">
    <source>
        <dbReference type="PROSITE" id="PS50931"/>
    </source>
</evidence>
<organism evidence="6 7">
    <name type="scientific">Cupriavidus pauculus</name>
    <dbReference type="NCBI Taxonomy" id="82633"/>
    <lineage>
        <taxon>Bacteria</taxon>
        <taxon>Pseudomonadati</taxon>
        <taxon>Pseudomonadota</taxon>
        <taxon>Betaproteobacteria</taxon>
        <taxon>Burkholderiales</taxon>
        <taxon>Burkholderiaceae</taxon>
        <taxon>Cupriavidus</taxon>
    </lineage>
</organism>
<evidence type="ECO:0000256" key="1">
    <source>
        <dbReference type="ARBA" id="ARBA00009437"/>
    </source>
</evidence>
<reference evidence="6 7" key="1">
    <citation type="submission" date="2017-12" db="EMBL/GenBank/DDBJ databases">
        <title>Genome sequence of the active heterotrophic nitrifier-denitrifier, Cupriavidus pauculus UM1.</title>
        <authorList>
            <person name="Putonti C."/>
            <person name="Castignetti D."/>
        </authorList>
    </citation>
    <scope>NUCLEOTIDE SEQUENCE [LARGE SCALE GENOMIC DNA]</scope>
    <source>
        <strain evidence="6 7">UM1</strain>
    </source>
</reference>